<keyword evidence="2" id="KW-0732">Signal</keyword>
<sequence>MRKYFYFLLTLLVFAFHSVVSQPAGLQFGSHESLIDQRTGLKLMDGKKLNVNEELELTVDVFFNRSPKHYFGYILRIIDDSHRNIDIVYNYKSNRFNDFSIIYDHQLTPIKFNYKNRRNALNKKWRKLKFKLDVKNNEISLSLDDRTYSYKVENGIPPMKGLKFYFGANNNPYFKAHDVPPMTLKNLQITSDNTGYTWPLDEKEGEVAHCKDNPEYNGKVMHPIWVKQTHSKWDASFNETIQSGLYCFLENGSGMYFVKDKNLYRHDFQTSETKKVGPFAIDLKSDVRNRLVKNGNKLLVYNLKKDFVYSYDIKSQKFEKFSADYPISQTATHHAQWFDKNNKSIMIFGGYGNHEFNSHFTKYDIEKNNYTDINVTGDKITPRYYTGVGYGKKGHVYLFGGYGSVSGQQIINPENFYDLYEFNENTSTLKKVFTWDTPSDSFVSARSVVVDTTDNQLYALTFDNHKFKNEITLRNYDLASGEMKIFPVAIPFNFSDLKTVVDLTFDTQYQKLYAILIEKVGVESQIKVFSLNLMGGFYIPELPKETAEIVAVEDEPASWNLVLFMATFSLLMVGVVIWRKSRKTIEDKTEESSQTTTVIEKTESASSDVLATKEEPKPKSEPVVETVTIEEPVKVQPPKVKKSTINFFGGFRIFDSTGKDISNEFTPLIKQLFILITISQYINGRGVSADKMIKLFWYDMPLSKARNNRGVNLTKLRRLCKTIGEVKFLKDADFWKLEIGEEVNIPFFELKELLVKPQSRETLLKILEILDTGKLLLGTDYEWMEEMKAEIVNHLIETLYGYLTSSEVKLSNQEKLKISDTILQYDHIHEEATLIKCQLLSSQGMHSVAKDIFNKFKDEYESIYDEKFDMHYNEFLREMGNTY</sequence>
<dbReference type="Gene3D" id="2.120.10.80">
    <property type="entry name" value="Kelch-type beta propeller"/>
    <property type="match status" value="1"/>
</dbReference>
<keyword evidence="4" id="KW-1185">Reference proteome</keyword>
<protein>
    <recommendedName>
        <fullName evidence="5">Kelch motif-containing protein</fullName>
    </recommendedName>
</protein>
<dbReference type="GO" id="GO:0006355">
    <property type="term" value="P:regulation of DNA-templated transcription"/>
    <property type="evidence" value="ECO:0007669"/>
    <property type="project" value="TreeGrafter"/>
</dbReference>
<dbReference type="Proteomes" id="UP000585050">
    <property type="component" value="Unassembled WGS sequence"/>
</dbReference>
<evidence type="ECO:0008006" key="5">
    <source>
        <dbReference type="Google" id="ProtNLM"/>
    </source>
</evidence>
<dbReference type="SUPFAM" id="SSF50965">
    <property type="entry name" value="Galactose oxidase, central domain"/>
    <property type="match status" value="1"/>
</dbReference>
<dbReference type="PANTHER" id="PTHR35807">
    <property type="entry name" value="TRANSCRIPTIONAL REGULATOR REDD-RELATED"/>
    <property type="match status" value="1"/>
</dbReference>
<name>A0A7X8XYV2_9BACT</name>
<feature type="chain" id="PRO_5031289850" description="Kelch motif-containing protein" evidence="2">
    <location>
        <begin position="24"/>
        <end position="883"/>
    </location>
</feature>
<dbReference type="InterPro" id="IPR015915">
    <property type="entry name" value="Kelch-typ_b-propeller"/>
</dbReference>
<accession>A0A7X8XYV2</accession>
<dbReference type="GO" id="GO:0003677">
    <property type="term" value="F:DNA binding"/>
    <property type="evidence" value="ECO:0007669"/>
    <property type="project" value="TreeGrafter"/>
</dbReference>
<feature type="compositionally biased region" description="Polar residues" evidence="1">
    <location>
        <begin position="592"/>
        <end position="609"/>
    </location>
</feature>
<dbReference type="Pfam" id="PF24681">
    <property type="entry name" value="Kelch_KLHDC2_KLHL20_DRC7"/>
    <property type="match status" value="1"/>
</dbReference>
<gene>
    <name evidence="3" type="ORF">HGP29_24410</name>
</gene>
<evidence type="ECO:0000256" key="1">
    <source>
        <dbReference type="SAM" id="MobiDB-lite"/>
    </source>
</evidence>
<evidence type="ECO:0000256" key="2">
    <source>
        <dbReference type="SAM" id="SignalP"/>
    </source>
</evidence>
<dbReference type="InterPro" id="IPR051677">
    <property type="entry name" value="AfsR-DnrI-RedD_regulator"/>
</dbReference>
<dbReference type="RefSeq" id="WP_168885081.1">
    <property type="nucleotide sequence ID" value="NZ_JABAIL010000011.1"/>
</dbReference>
<feature type="signal peptide" evidence="2">
    <location>
        <begin position="1"/>
        <end position="23"/>
    </location>
</feature>
<evidence type="ECO:0000313" key="3">
    <source>
        <dbReference type="EMBL" id="NLR94370.1"/>
    </source>
</evidence>
<dbReference type="AlphaFoldDB" id="A0A7X8XYV2"/>
<dbReference type="PANTHER" id="PTHR35807:SF1">
    <property type="entry name" value="TRANSCRIPTIONAL REGULATOR REDD"/>
    <property type="match status" value="1"/>
</dbReference>
<organism evidence="3 4">
    <name type="scientific">Flammeovirga agarivorans</name>
    <dbReference type="NCBI Taxonomy" id="2726742"/>
    <lineage>
        <taxon>Bacteria</taxon>
        <taxon>Pseudomonadati</taxon>
        <taxon>Bacteroidota</taxon>
        <taxon>Cytophagia</taxon>
        <taxon>Cytophagales</taxon>
        <taxon>Flammeovirgaceae</taxon>
        <taxon>Flammeovirga</taxon>
    </lineage>
</organism>
<dbReference type="InterPro" id="IPR011043">
    <property type="entry name" value="Gal_Oxase/kelch_b-propeller"/>
</dbReference>
<proteinExistence type="predicted"/>
<feature type="compositionally biased region" description="Basic and acidic residues" evidence="1">
    <location>
        <begin position="611"/>
        <end position="622"/>
    </location>
</feature>
<reference evidence="3 4" key="1">
    <citation type="submission" date="2020-04" db="EMBL/GenBank/DDBJ databases">
        <title>Flammeovirga sp. SR4, a novel species isolated from seawater.</title>
        <authorList>
            <person name="Wang X."/>
        </authorList>
    </citation>
    <scope>NUCLEOTIDE SEQUENCE [LARGE SCALE GENOMIC DNA]</scope>
    <source>
        <strain evidence="3 4">SR4</strain>
    </source>
</reference>
<evidence type="ECO:0000313" key="4">
    <source>
        <dbReference type="Proteomes" id="UP000585050"/>
    </source>
</evidence>
<feature type="region of interest" description="Disordered" evidence="1">
    <location>
        <begin position="589"/>
        <end position="624"/>
    </location>
</feature>
<comment type="caution">
    <text evidence="3">The sequence shown here is derived from an EMBL/GenBank/DDBJ whole genome shotgun (WGS) entry which is preliminary data.</text>
</comment>
<dbReference type="EMBL" id="JABAIL010000011">
    <property type="protein sequence ID" value="NLR94370.1"/>
    <property type="molecule type" value="Genomic_DNA"/>
</dbReference>